<evidence type="ECO:0000313" key="2">
    <source>
        <dbReference type="Proteomes" id="UP000323161"/>
    </source>
</evidence>
<sequence>MLLDGTLHDVEKRLIFREGNWRVRTREVPELGPFGSRSEAIDALRRHVIACEAMPGLREGEAANRQQHSIVTCKLTCCQQCEDILALCPELLRTS</sequence>
<dbReference type="EMBL" id="VTUU01000003">
    <property type="protein sequence ID" value="KAA1174341.1"/>
    <property type="molecule type" value="Genomic_DNA"/>
</dbReference>
<name>A0A5B0VK55_9GAMM</name>
<reference evidence="1 2" key="1">
    <citation type="submission" date="2019-08" db="EMBL/GenBank/DDBJ databases">
        <title>Marinobacter ZYF650 sp. nov., a marine bacterium isolated from seawater of the Mariana trench.</title>
        <authorList>
            <person name="Ahmad W."/>
        </authorList>
    </citation>
    <scope>NUCLEOTIDE SEQUENCE [LARGE SCALE GENOMIC DNA]</scope>
    <source>
        <strain evidence="1 2">ZYF650</strain>
    </source>
</reference>
<gene>
    <name evidence="1" type="ORF">FWJ25_08880</name>
</gene>
<protein>
    <submittedName>
        <fullName evidence="1">Uncharacterized protein</fullName>
    </submittedName>
</protein>
<dbReference type="AlphaFoldDB" id="A0A5B0VK55"/>
<keyword evidence="2" id="KW-1185">Reference proteome</keyword>
<organism evidence="1 2">
    <name type="scientific">Marinobacter salinexigens</name>
    <dbReference type="NCBI Taxonomy" id="2919747"/>
    <lineage>
        <taxon>Bacteria</taxon>
        <taxon>Pseudomonadati</taxon>
        <taxon>Pseudomonadota</taxon>
        <taxon>Gammaproteobacteria</taxon>
        <taxon>Pseudomonadales</taxon>
        <taxon>Marinobacteraceae</taxon>
        <taxon>Marinobacter</taxon>
    </lineage>
</organism>
<accession>A0A5B0VK55</accession>
<evidence type="ECO:0000313" key="1">
    <source>
        <dbReference type="EMBL" id="KAA1174341.1"/>
    </source>
</evidence>
<dbReference type="Proteomes" id="UP000323161">
    <property type="component" value="Unassembled WGS sequence"/>
</dbReference>
<comment type="caution">
    <text evidence="1">The sequence shown here is derived from an EMBL/GenBank/DDBJ whole genome shotgun (WGS) entry which is preliminary data.</text>
</comment>
<proteinExistence type="predicted"/>
<dbReference type="RefSeq" id="WP_149599906.1">
    <property type="nucleotide sequence ID" value="NZ_VTUU01000003.1"/>
</dbReference>